<dbReference type="SUPFAM" id="SSF48208">
    <property type="entry name" value="Six-hairpin glycosidases"/>
    <property type="match status" value="1"/>
</dbReference>
<feature type="domain" description="Bacterial alpha-L-rhamnosidase N-terminal" evidence="5">
    <location>
        <begin position="197"/>
        <end position="364"/>
    </location>
</feature>
<dbReference type="PANTHER" id="PTHR33307:SF6">
    <property type="entry name" value="ALPHA-RHAMNOSIDASE (EUROFUNG)-RELATED"/>
    <property type="match status" value="1"/>
</dbReference>
<dbReference type="InterPro" id="IPR035396">
    <property type="entry name" value="Bac_rhamnosid6H"/>
</dbReference>
<dbReference type="GO" id="GO:0005975">
    <property type="term" value="P:carbohydrate metabolic process"/>
    <property type="evidence" value="ECO:0007669"/>
    <property type="project" value="InterPro"/>
</dbReference>
<dbReference type="Pfam" id="PF05592">
    <property type="entry name" value="Bac_rhamnosid"/>
    <property type="match status" value="1"/>
</dbReference>
<gene>
    <name evidence="8" type="ORF">KOR34_51790</name>
</gene>
<reference evidence="8 9" key="1">
    <citation type="submission" date="2019-02" db="EMBL/GenBank/DDBJ databases">
        <title>Deep-cultivation of Planctomycetes and their phenomic and genomic characterization uncovers novel biology.</title>
        <authorList>
            <person name="Wiegand S."/>
            <person name="Jogler M."/>
            <person name="Boedeker C."/>
            <person name="Pinto D."/>
            <person name="Vollmers J."/>
            <person name="Rivas-Marin E."/>
            <person name="Kohn T."/>
            <person name="Peeters S.H."/>
            <person name="Heuer A."/>
            <person name="Rast P."/>
            <person name="Oberbeckmann S."/>
            <person name="Bunk B."/>
            <person name="Jeske O."/>
            <person name="Meyerdierks A."/>
            <person name="Storesund J.E."/>
            <person name="Kallscheuer N."/>
            <person name="Luecker S."/>
            <person name="Lage O.M."/>
            <person name="Pohl T."/>
            <person name="Merkel B.J."/>
            <person name="Hornburger P."/>
            <person name="Mueller R.-W."/>
            <person name="Bruemmer F."/>
            <person name="Labrenz M."/>
            <person name="Spormann A.M."/>
            <person name="Op Den Camp H."/>
            <person name="Overmann J."/>
            <person name="Amann R."/>
            <person name="Jetten M.S.M."/>
            <person name="Mascher T."/>
            <person name="Medema M.H."/>
            <person name="Devos D.P."/>
            <person name="Kaster A.-K."/>
            <person name="Ovreas L."/>
            <person name="Rohde M."/>
            <person name="Galperin M.Y."/>
            <person name="Jogler C."/>
        </authorList>
    </citation>
    <scope>NUCLEOTIDE SEQUENCE [LARGE SCALE GENOMIC DNA]</scope>
    <source>
        <strain evidence="8 9">KOR34</strain>
    </source>
</reference>
<dbReference type="Pfam" id="PF25788">
    <property type="entry name" value="Ig_Rha78A_N"/>
    <property type="match status" value="1"/>
</dbReference>
<keyword evidence="3" id="KW-0378">Hydrolase</keyword>
<accession>A0A5C5UUR0</accession>
<evidence type="ECO:0000256" key="2">
    <source>
        <dbReference type="ARBA" id="ARBA00012652"/>
    </source>
</evidence>
<dbReference type="PANTHER" id="PTHR33307">
    <property type="entry name" value="ALPHA-RHAMNOSIDASE (EUROFUNG)"/>
    <property type="match status" value="1"/>
</dbReference>
<keyword evidence="9" id="KW-1185">Reference proteome</keyword>
<dbReference type="GO" id="GO:0030596">
    <property type="term" value="F:alpha-L-rhamnosidase activity"/>
    <property type="evidence" value="ECO:0007669"/>
    <property type="project" value="UniProtKB-EC"/>
</dbReference>
<evidence type="ECO:0000256" key="3">
    <source>
        <dbReference type="ARBA" id="ARBA00022801"/>
    </source>
</evidence>
<comment type="caution">
    <text evidence="8">The sequence shown here is derived from an EMBL/GenBank/DDBJ whole genome shotgun (WGS) entry which is preliminary data.</text>
</comment>
<evidence type="ECO:0000259" key="7">
    <source>
        <dbReference type="Pfam" id="PF17390"/>
    </source>
</evidence>
<dbReference type="Gene3D" id="2.60.420.10">
    <property type="entry name" value="Maltose phosphorylase, domain 3"/>
    <property type="match status" value="1"/>
</dbReference>
<dbReference type="InterPro" id="IPR013783">
    <property type="entry name" value="Ig-like_fold"/>
</dbReference>
<dbReference type="InterPro" id="IPR012341">
    <property type="entry name" value="6hp_glycosidase-like_sf"/>
</dbReference>
<dbReference type="EC" id="3.2.1.40" evidence="2"/>
<dbReference type="EMBL" id="SIHJ01000008">
    <property type="protein sequence ID" value="TWT29367.1"/>
    <property type="molecule type" value="Genomic_DNA"/>
</dbReference>
<protein>
    <recommendedName>
        <fullName evidence="2">alpha-L-rhamnosidase</fullName>
        <ecNumber evidence="2">3.2.1.40</ecNumber>
    </recommendedName>
</protein>
<dbReference type="RefSeq" id="WP_146568983.1">
    <property type="nucleotide sequence ID" value="NZ_SIHJ01000008.1"/>
</dbReference>
<comment type="catalytic activity">
    <reaction evidence="1">
        <text>Hydrolysis of terminal non-reducing alpha-L-rhamnose residues in alpha-L-rhamnosides.</text>
        <dbReference type="EC" id="3.2.1.40"/>
    </reaction>
</comment>
<dbReference type="Proteomes" id="UP000316714">
    <property type="component" value="Unassembled WGS sequence"/>
</dbReference>
<feature type="domain" description="Alpha-L-rhamnosidase C-terminal" evidence="7">
    <location>
        <begin position="818"/>
        <end position="886"/>
    </location>
</feature>
<dbReference type="Gene3D" id="2.60.40.10">
    <property type="entry name" value="Immunoglobulins"/>
    <property type="match status" value="1"/>
</dbReference>
<proteinExistence type="predicted"/>
<dbReference type="AlphaFoldDB" id="A0A5C5UUR0"/>
<dbReference type="Pfam" id="PF17390">
    <property type="entry name" value="Bac_rhamnosid_C"/>
    <property type="match status" value="1"/>
</dbReference>
<organism evidence="8 9">
    <name type="scientific">Posidoniimonas corsicana</name>
    <dbReference type="NCBI Taxonomy" id="1938618"/>
    <lineage>
        <taxon>Bacteria</taxon>
        <taxon>Pseudomonadati</taxon>
        <taxon>Planctomycetota</taxon>
        <taxon>Planctomycetia</taxon>
        <taxon>Pirellulales</taxon>
        <taxon>Lacipirellulaceae</taxon>
        <taxon>Posidoniimonas</taxon>
    </lineage>
</organism>
<evidence type="ECO:0000256" key="1">
    <source>
        <dbReference type="ARBA" id="ARBA00001445"/>
    </source>
</evidence>
<evidence type="ECO:0000259" key="6">
    <source>
        <dbReference type="Pfam" id="PF17389"/>
    </source>
</evidence>
<dbReference type="Gene3D" id="1.50.10.10">
    <property type="match status" value="1"/>
</dbReference>
<dbReference type="Pfam" id="PF08531">
    <property type="entry name" value="Bac_rhamnosid_N"/>
    <property type="match status" value="1"/>
</dbReference>
<evidence type="ECO:0000313" key="8">
    <source>
        <dbReference type="EMBL" id="TWT29367.1"/>
    </source>
</evidence>
<dbReference type="InterPro" id="IPR008902">
    <property type="entry name" value="Rhamnosid_concanavalin"/>
</dbReference>
<dbReference type="OrthoDB" id="9761045at2"/>
<dbReference type="InterPro" id="IPR013737">
    <property type="entry name" value="Bac_rhamnosid_N"/>
</dbReference>
<evidence type="ECO:0000313" key="9">
    <source>
        <dbReference type="Proteomes" id="UP000316714"/>
    </source>
</evidence>
<evidence type="ECO:0000259" key="5">
    <source>
        <dbReference type="Pfam" id="PF08531"/>
    </source>
</evidence>
<dbReference type="Pfam" id="PF17389">
    <property type="entry name" value="Bac_rhamnosid6H"/>
    <property type="match status" value="1"/>
</dbReference>
<sequence length="929" mass="104004">MNPYVPFVRSQLSVVGVCLSALLACHTVLGQQPTSKASVAAPIGLTCEYLVDPLGVDVAQPRLGWKLPPDLHAAPGPRQAGYEVLVASSRRKLHRDEGDLWSSGKRDGAQSTLVAYEGQPLESGAECFWKVRVWDDAGSVSDWSPIARWSVGLLSADDWQAEWIGPPESQRIEPTDADRSPVWDPWLRKAFELPWRPERAELCVASIGYHELYVNGQQVTAQVLAPAVSNHRVRARYVTYDIAAHLRPGKNVVALWLGASWAIYPHYRTPSSPGVPVVIAQGEFKRGGASFQLRTDKSWLTHPSPNRLLGRWEFRHFGGEHYDARRELPGWSETAFDDSEWQASAVYRPDVELSAQMVEPNIVSETFEAASVHETEPGVYQVDFGRNFAGMIEVDLAAQPGKAVRLLSSELPEREEMFGLHSEYIADQRGRGTFRSRFNYHSGRYLTIHGAARRPLTSEVRAMPVRTGFARTGRFACSNERLNRIYDASMWTLENLSLGGYLVDCPQRERMGYGGDAHATLLATLYNYGAGAFYTKWAEDWRDCQYDDGYLPNTAPTYWGGGGPGWGGFTVTLPWQLYRQHGDRRILQQQRPTIERWLAFMDSTSQDNLLTPWKGRDTAPQDEWVFLGDWLWPDAHGTNSHTDETLFFNNCYWVYNLQTAAQVMSVLGDQSAAEGYRRRADEVRAAINNRFYDPDQHSYVNGQQAYLALALLADVPYADERDGVWQTLEREIVERQGGHIDAGITGGAMLFNLLMDAGRNDLIYAMVDRSDYPSWGHMLEQGATTIWESWERRADSGHSMLHSSYLYVGAWPLHGLVGISPGPEPGFAEFEIRPSKVLFDKLDWVTASYESEHGAIEFASKRTDDGHELSILVPPNTQARLVLPVGLHAYTPSGAVIKDGHAESDDAHDARTVNLAAPGRRSIIVRSAY</sequence>
<dbReference type="InterPro" id="IPR035398">
    <property type="entry name" value="Bac_rhamnosid_C"/>
</dbReference>
<dbReference type="Gene3D" id="2.60.120.260">
    <property type="entry name" value="Galactose-binding domain-like"/>
    <property type="match status" value="2"/>
</dbReference>
<dbReference type="InterPro" id="IPR016007">
    <property type="entry name" value="Alpha_rhamnosid"/>
</dbReference>
<evidence type="ECO:0000259" key="4">
    <source>
        <dbReference type="Pfam" id="PF05592"/>
    </source>
</evidence>
<dbReference type="PIRSF" id="PIRSF010631">
    <property type="entry name" value="A-rhamnsds"/>
    <property type="match status" value="1"/>
</dbReference>
<feature type="domain" description="Alpha-L-rhamnosidase six-hairpin glycosidase" evidence="6">
    <location>
        <begin position="471"/>
        <end position="811"/>
    </location>
</feature>
<name>A0A5C5UUR0_9BACT</name>
<dbReference type="InterPro" id="IPR008928">
    <property type="entry name" value="6-hairpin_glycosidase_sf"/>
</dbReference>
<feature type="domain" description="Alpha-L-rhamnosidase concanavalin-like" evidence="4">
    <location>
        <begin position="374"/>
        <end position="463"/>
    </location>
</feature>